<reference evidence="4" key="2">
    <citation type="submission" date="2025-09" db="UniProtKB">
        <authorList>
            <consortium name="Ensembl"/>
        </authorList>
    </citation>
    <scope>IDENTIFICATION</scope>
</reference>
<dbReference type="Proteomes" id="UP000694388">
    <property type="component" value="Unplaced"/>
</dbReference>
<comment type="similarity">
    <text evidence="1 3">Belongs to the short-chain dehydrogenases/reductases (SDR) family.</text>
</comment>
<keyword evidence="5" id="KW-1185">Reference proteome</keyword>
<protein>
    <submittedName>
        <fullName evidence="4">Retinol dehydrogenase 8a</fullName>
    </submittedName>
</protein>
<dbReference type="Ensembl" id="ENSEBUT00000002723.1">
    <property type="protein sequence ID" value="ENSEBUP00000002370.1"/>
    <property type="gene ID" value="ENSEBUG00000001850.1"/>
</dbReference>
<dbReference type="SUPFAM" id="SSF51735">
    <property type="entry name" value="NAD(P)-binding Rossmann-fold domains"/>
    <property type="match status" value="1"/>
</dbReference>
<dbReference type="PRINTS" id="PR00080">
    <property type="entry name" value="SDRFAMILY"/>
</dbReference>
<dbReference type="GO" id="GO:0004745">
    <property type="term" value="F:all-trans-retinol dehydrogenase (NAD+) activity"/>
    <property type="evidence" value="ECO:0007669"/>
    <property type="project" value="TreeGrafter"/>
</dbReference>
<dbReference type="GeneTree" id="ENSGT00940000155412"/>
<accession>A0A8C4NFY4</accession>
<dbReference type="PANTHER" id="PTHR43391:SF8">
    <property type="entry name" value="RETINOL DEHYDROGENASE 8"/>
    <property type="match status" value="1"/>
</dbReference>
<dbReference type="GO" id="GO:0005829">
    <property type="term" value="C:cytosol"/>
    <property type="evidence" value="ECO:0007669"/>
    <property type="project" value="TreeGrafter"/>
</dbReference>
<dbReference type="PROSITE" id="PS00061">
    <property type="entry name" value="ADH_SHORT"/>
    <property type="match status" value="1"/>
</dbReference>
<sequence>MRDVSRRGKLEEAAGSTMGDTLSVLPLDVTSDQSVAACFDAIPNHRVDVLINNAGVGLSGPLEGLSMDRIQNVFETNVLGAVRVIRSVLPHMKQRRSGHVIVMSSVMGLQGVVFNDIYAASKFAVEGLCESLAVQLIPFNVHVTLVEPGPVHTDLEIKLLEDTARCEFPDVDSETLRLYREVYVPASQEVFEALGQSPEDVAQAVMKVITEACPPLRYQTNPLYTPLTALKFADKSGNFSVRTLKRLLFDYGRLFHFSLALLKLLRCSCCSRSRAALL</sequence>
<dbReference type="GO" id="GO:0042572">
    <property type="term" value="P:retinol metabolic process"/>
    <property type="evidence" value="ECO:0007669"/>
    <property type="project" value="TreeGrafter"/>
</dbReference>
<dbReference type="InterPro" id="IPR020904">
    <property type="entry name" value="Sc_DH/Rdtase_CS"/>
</dbReference>
<evidence type="ECO:0000256" key="2">
    <source>
        <dbReference type="ARBA" id="ARBA00023002"/>
    </source>
</evidence>
<organism evidence="4 5">
    <name type="scientific">Eptatretus burgeri</name>
    <name type="common">Inshore hagfish</name>
    <dbReference type="NCBI Taxonomy" id="7764"/>
    <lineage>
        <taxon>Eukaryota</taxon>
        <taxon>Metazoa</taxon>
        <taxon>Chordata</taxon>
        <taxon>Craniata</taxon>
        <taxon>Vertebrata</taxon>
        <taxon>Cyclostomata</taxon>
        <taxon>Myxini</taxon>
        <taxon>Myxiniformes</taxon>
        <taxon>Myxinidae</taxon>
        <taxon>Eptatretinae</taxon>
        <taxon>Eptatretus</taxon>
    </lineage>
</organism>
<reference evidence="4" key="1">
    <citation type="submission" date="2025-08" db="UniProtKB">
        <authorList>
            <consortium name="Ensembl"/>
        </authorList>
    </citation>
    <scope>IDENTIFICATION</scope>
</reference>
<evidence type="ECO:0000313" key="4">
    <source>
        <dbReference type="Ensembl" id="ENSEBUP00000002370.1"/>
    </source>
</evidence>
<proteinExistence type="inferred from homology"/>
<dbReference type="PANTHER" id="PTHR43391">
    <property type="entry name" value="RETINOL DEHYDROGENASE-RELATED"/>
    <property type="match status" value="1"/>
</dbReference>
<dbReference type="Pfam" id="PF00106">
    <property type="entry name" value="adh_short"/>
    <property type="match status" value="1"/>
</dbReference>
<dbReference type="AlphaFoldDB" id="A0A8C4NFY4"/>
<dbReference type="InterPro" id="IPR002347">
    <property type="entry name" value="SDR_fam"/>
</dbReference>
<evidence type="ECO:0000313" key="5">
    <source>
        <dbReference type="Proteomes" id="UP000694388"/>
    </source>
</evidence>
<dbReference type="Gene3D" id="3.40.50.720">
    <property type="entry name" value="NAD(P)-binding Rossmann-like Domain"/>
    <property type="match status" value="1"/>
</dbReference>
<evidence type="ECO:0000256" key="1">
    <source>
        <dbReference type="ARBA" id="ARBA00006484"/>
    </source>
</evidence>
<dbReference type="OMA" id="VRTTHCL"/>
<name>A0A8C4NFY4_EPTBU</name>
<keyword evidence="2" id="KW-0560">Oxidoreductase</keyword>
<evidence type="ECO:0000256" key="3">
    <source>
        <dbReference type="RuleBase" id="RU000363"/>
    </source>
</evidence>
<dbReference type="InterPro" id="IPR036291">
    <property type="entry name" value="NAD(P)-bd_dom_sf"/>
</dbReference>
<dbReference type="PRINTS" id="PR00081">
    <property type="entry name" value="GDHRDH"/>
</dbReference>